<evidence type="ECO:0000256" key="1">
    <source>
        <dbReference type="SAM" id="Coils"/>
    </source>
</evidence>
<feature type="compositionally biased region" description="Polar residues" evidence="2">
    <location>
        <begin position="1"/>
        <end position="10"/>
    </location>
</feature>
<dbReference type="AlphaFoldDB" id="A0A915N6W2"/>
<keyword evidence="3" id="KW-1185">Reference proteome</keyword>
<feature type="region of interest" description="Disordered" evidence="2">
    <location>
        <begin position="1"/>
        <end position="28"/>
    </location>
</feature>
<reference evidence="4" key="1">
    <citation type="submission" date="2022-11" db="UniProtKB">
        <authorList>
            <consortium name="WormBaseParasite"/>
        </authorList>
    </citation>
    <scope>IDENTIFICATION</scope>
</reference>
<dbReference type="WBParaSite" id="scaffold7672_cov191.g12291">
    <property type="protein sequence ID" value="scaffold7672_cov191.g12291"/>
    <property type="gene ID" value="scaffold7672_cov191.g12291"/>
</dbReference>
<keyword evidence="1" id="KW-0175">Coiled coil</keyword>
<accession>A0A915N6W2</accession>
<evidence type="ECO:0000313" key="4">
    <source>
        <dbReference type="WBParaSite" id="scaffold7672_cov191.g12291"/>
    </source>
</evidence>
<feature type="coiled-coil region" evidence="1">
    <location>
        <begin position="59"/>
        <end position="93"/>
    </location>
</feature>
<dbReference type="Proteomes" id="UP000887561">
    <property type="component" value="Unplaced"/>
</dbReference>
<proteinExistence type="predicted"/>
<evidence type="ECO:0000313" key="3">
    <source>
        <dbReference type="Proteomes" id="UP000887561"/>
    </source>
</evidence>
<evidence type="ECO:0000256" key="2">
    <source>
        <dbReference type="SAM" id="MobiDB-lite"/>
    </source>
</evidence>
<organism evidence="3 4">
    <name type="scientific">Meloidogyne javanica</name>
    <name type="common">Root-knot nematode worm</name>
    <dbReference type="NCBI Taxonomy" id="6303"/>
    <lineage>
        <taxon>Eukaryota</taxon>
        <taxon>Metazoa</taxon>
        <taxon>Ecdysozoa</taxon>
        <taxon>Nematoda</taxon>
        <taxon>Chromadorea</taxon>
        <taxon>Rhabditida</taxon>
        <taxon>Tylenchina</taxon>
        <taxon>Tylenchomorpha</taxon>
        <taxon>Tylenchoidea</taxon>
        <taxon>Meloidogynidae</taxon>
        <taxon>Meloidogyninae</taxon>
        <taxon>Meloidogyne</taxon>
        <taxon>Meloidogyne incognita group</taxon>
    </lineage>
</organism>
<protein>
    <submittedName>
        <fullName evidence="4">Uncharacterized protein</fullName>
    </submittedName>
</protein>
<sequence>MVGENQNAGNQRPFREIQNQQAERAPTRILQDQNVQARQDLEYAREQYRDLLHLHRDEMEAKDEQLEVKDQQLADARNDLQAARQQIADLQLHLINQNAILARANLPFNQFANGQVPPNYGGNMGIHNVNHVGQQMNANQNEGNFGLYNGNHGGQQANPPQNMNGYPIQNLNAVPIGHHIANHGAQQMINNPIPNLNLNRHNEANNGQHIANNGGNRINNPNLVINLNMNGHHNAPQGGQQINNNFGQQMNEPGGNIVQDNVNRVVQRQGEQHVNLRPNVNMNGHQVRNQNGPHLGHNVIQGGPPMNNNPIPNLIPNQNLNDNHLGNNLNGNDLFDWYGPF</sequence>
<name>A0A915N6W2_MELJA</name>